<protein>
    <submittedName>
        <fullName evidence="1">Uncharacterized protein</fullName>
    </submittedName>
</protein>
<dbReference type="EMBL" id="DS022304">
    <property type="protein sequence ID" value="OAJ40754.1"/>
    <property type="molecule type" value="Genomic_DNA"/>
</dbReference>
<dbReference type="PANTHER" id="PTHR33206">
    <property type="entry name" value="PROTEIN CBG10425"/>
    <property type="match status" value="1"/>
</dbReference>
<name>A0A177WM64_BATDL</name>
<dbReference type="Proteomes" id="UP000077115">
    <property type="component" value="Unassembled WGS sequence"/>
</dbReference>
<organism evidence="1 2">
    <name type="scientific">Batrachochytrium dendrobatidis (strain JEL423)</name>
    <dbReference type="NCBI Taxonomy" id="403673"/>
    <lineage>
        <taxon>Eukaryota</taxon>
        <taxon>Fungi</taxon>
        <taxon>Fungi incertae sedis</taxon>
        <taxon>Chytridiomycota</taxon>
        <taxon>Chytridiomycota incertae sedis</taxon>
        <taxon>Chytridiomycetes</taxon>
        <taxon>Rhizophydiales</taxon>
        <taxon>Rhizophydiales incertae sedis</taxon>
        <taxon>Batrachochytrium</taxon>
    </lineage>
</organism>
<dbReference type="OrthoDB" id="2141765at2759"/>
<evidence type="ECO:0000313" key="1">
    <source>
        <dbReference type="EMBL" id="OAJ40754.1"/>
    </source>
</evidence>
<sequence length="158" mass="17903">MFGSSDTQIRGYYGLFSFGWWRQRKEWPDSAIPQVLCEAGCLLKKRLAAGKETPVFAVLTNGLLFRFFAIDIDGIVYASEIETLKLGKDGTYDTSTSLSEILRWFTWFMTSIKSVSLRASSEDLTDTMIADSLTHLRSCFGPKFPIHSNKVKKAKIRQ</sequence>
<evidence type="ECO:0000313" key="2">
    <source>
        <dbReference type="Proteomes" id="UP000077115"/>
    </source>
</evidence>
<proteinExistence type="predicted"/>
<dbReference type="PANTHER" id="PTHR33206:SF1">
    <property type="entry name" value="DNA-DIRECTED DNA POLYMERASE"/>
    <property type="match status" value="1"/>
</dbReference>
<gene>
    <name evidence="1" type="ORF">BDEG_24454</name>
</gene>
<dbReference type="VEuPathDB" id="FungiDB:BDEG_24454"/>
<accession>A0A177WM64</accession>
<dbReference type="AlphaFoldDB" id="A0A177WM64"/>
<reference evidence="1 2" key="1">
    <citation type="submission" date="2006-10" db="EMBL/GenBank/DDBJ databases">
        <title>The Genome Sequence of Batrachochytrium dendrobatidis JEL423.</title>
        <authorList>
            <consortium name="The Broad Institute Genome Sequencing Platform"/>
            <person name="Birren B."/>
            <person name="Lander E."/>
            <person name="Galagan J."/>
            <person name="Cuomo C."/>
            <person name="Devon K."/>
            <person name="Jaffe D."/>
            <person name="Butler J."/>
            <person name="Alvarez P."/>
            <person name="Gnerre S."/>
            <person name="Grabherr M."/>
            <person name="Kleber M."/>
            <person name="Mauceli E."/>
            <person name="Brockman W."/>
            <person name="Young S."/>
            <person name="LaButti K."/>
            <person name="Sykes S."/>
            <person name="DeCaprio D."/>
            <person name="Crawford M."/>
            <person name="Koehrsen M."/>
            <person name="Engels R."/>
            <person name="Montgomery P."/>
            <person name="Pearson M."/>
            <person name="Howarth C."/>
            <person name="Larson L."/>
            <person name="White J."/>
            <person name="O'Leary S."/>
            <person name="Kodira C."/>
            <person name="Zeng Q."/>
            <person name="Yandava C."/>
            <person name="Alvarado L."/>
            <person name="Longcore J."/>
            <person name="James T."/>
        </authorList>
    </citation>
    <scope>NUCLEOTIDE SEQUENCE [LARGE SCALE GENOMIC DNA]</scope>
    <source>
        <strain evidence="1 2">JEL423</strain>
    </source>
</reference>
<reference evidence="1 2" key="2">
    <citation type="submission" date="2016-05" db="EMBL/GenBank/DDBJ databases">
        <title>Lineage-specific infection strategies underlie the spectrum of fungal disease in amphibians.</title>
        <authorList>
            <person name="Cuomo C.A."/>
            <person name="Farrer R.A."/>
            <person name="James T."/>
            <person name="Longcore J."/>
            <person name="Birren B."/>
        </authorList>
    </citation>
    <scope>NUCLEOTIDE SEQUENCE [LARGE SCALE GENOMIC DNA]</scope>
    <source>
        <strain evidence="1 2">JEL423</strain>
    </source>
</reference>